<name>A0ABN9ES61_9NEOB</name>
<protein>
    <submittedName>
        <fullName evidence="1">Uncharacterized protein</fullName>
    </submittedName>
</protein>
<organism evidence="1 2">
    <name type="scientific">Staurois parvus</name>
    <dbReference type="NCBI Taxonomy" id="386267"/>
    <lineage>
        <taxon>Eukaryota</taxon>
        <taxon>Metazoa</taxon>
        <taxon>Chordata</taxon>
        <taxon>Craniata</taxon>
        <taxon>Vertebrata</taxon>
        <taxon>Euteleostomi</taxon>
        <taxon>Amphibia</taxon>
        <taxon>Batrachia</taxon>
        <taxon>Anura</taxon>
        <taxon>Neobatrachia</taxon>
        <taxon>Ranoidea</taxon>
        <taxon>Ranidae</taxon>
        <taxon>Staurois</taxon>
    </lineage>
</organism>
<dbReference type="EMBL" id="CATNWA010015784">
    <property type="protein sequence ID" value="CAI9586800.1"/>
    <property type="molecule type" value="Genomic_DNA"/>
</dbReference>
<sequence length="100" mass="10910">CCPPGAQPSVPHQYHLSVPINATYQCLPVHINATCQCRLKVPISAIYESVPYMSAAFQYPSVMPVNAHQCLFISAPSSVPITASLAHFSEGEKLLVYKSY</sequence>
<keyword evidence="2" id="KW-1185">Reference proteome</keyword>
<proteinExistence type="predicted"/>
<evidence type="ECO:0000313" key="1">
    <source>
        <dbReference type="EMBL" id="CAI9586800.1"/>
    </source>
</evidence>
<feature type="non-terminal residue" evidence="1">
    <location>
        <position position="1"/>
    </location>
</feature>
<feature type="non-terminal residue" evidence="1">
    <location>
        <position position="100"/>
    </location>
</feature>
<gene>
    <name evidence="1" type="ORF">SPARVUS_LOCUS10443566</name>
</gene>
<dbReference type="Proteomes" id="UP001162483">
    <property type="component" value="Unassembled WGS sequence"/>
</dbReference>
<accession>A0ABN9ES61</accession>
<comment type="caution">
    <text evidence="1">The sequence shown here is derived from an EMBL/GenBank/DDBJ whole genome shotgun (WGS) entry which is preliminary data.</text>
</comment>
<evidence type="ECO:0000313" key="2">
    <source>
        <dbReference type="Proteomes" id="UP001162483"/>
    </source>
</evidence>
<reference evidence="1" key="1">
    <citation type="submission" date="2023-05" db="EMBL/GenBank/DDBJ databases">
        <authorList>
            <person name="Stuckert A."/>
        </authorList>
    </citation>
    <scope>NUCLEOTIDE SEQUENCE</scope>
</reference>